<dbReference type="Proteomes" id="UP000324222">
    <property type="component" value="Unassembled WGS sequence"/>
</dbReference>
<gene>
    <name evidence="2" type="ORF">E2C01_077158</name>
</gene>
<evidence type="ECO:0000313" key="2">
    <source>
        <dbReference type="EMBL" id="MPC82488.1"/>
    </source>
</evidence>
<name>A0A5B7INU4_PORTR</name>
<comment type="caution">
    <text evidence="2">The sequence shown here is derived from an EMBL/GenBank/DDBJ whole genome shotgun (WGS) entry which is preliminary data.</text>
</comment>
<reference evidence="2 3" key="1">
    <citation type="submission" date="2019-05" db="EMBL/GenBank/DDBJ databases">
        <title>Another draft genome of Portunus trituberculatus and its Hox gene families provides insights of decapod evolution.</title>
        <authorList>
            <person name="Jeong J.-H."/>
            <person name="Song I."/>
            <person name="Kim S."/>
            <person name="Choi T."/>
            <person name="Kim D."/>
            <person name="Ryu S."/>
            <person name="Kim W."/>
        </authorList>
    </citation>
    <scope>NUCLEOTIDE SEQUENCE [LARGE SCALE GENOMIC DNA]</scope>
    <source>
        <tissue evidence="2">Muscle</tissue>
    </source>
</reference>
<evidence type="ECO:0000256" key="1">
    <source>
        <dbReference type="SAM" id="MobiDB-lite"/>
    </source>
</evidence>
<dbReference type="EMBL" id="VSRR010059915">
    <property type="protein sequence ID" value="MPC82488.1"/>
    <property type="molecule type" value="Genomic_DNA"/>
</dbReference>
<organism evidence="2 3">
    <name type="scientific">Portunus trituberculatus</name>
    <name type="common">Swimming crab</name>
    <name type="synonym">Neptunus trituberculatus</name>
    <dbReference type="NCBI Taxonomy" id="210409"/>
    <lineage>
        <taxon>Eukaryota</taxon>
        <taxon>Metazoa</taxon>
        <taxon>Ecdysozoa</taxon>
        <taxon>Arthropoda</taxon>
        <taxon>Crustacea</taxon>
        <taxon>Multicrustacea</taxon>
        <taxon>Malacostraca</taxon>
        <taxon>Eumalacostraca</taxon>
        <taxon>Eucarida</taxon>
        <taxon>Decapoda</taxon>
        <taxon>Pleocyemata</taxon>
        <taxon>Brachyura</taxon>
        <taxon>Eubrachyura</taxon>
        <taxon>Portunoidea</taxon>
        <taxon>Portunidae</taxon>
        <taxon>Portuninae</taxon>
        <taxon>Portunus</taxon>
    </lineage>
</organism>
<protein>
    <submittedName>
        <fullName evidence="2">Uncharacterized protein</fullName>
    </submittedName>
</protein>
<proteinExistence type="predicted"/>
<sequence length="61" mass="7055">MYTTPTNNFPNEDVEGGDGDDERARRSDEDCECPWVGRNSCGEIERVKILAINFLTFIDRW</sequence>
<keyword evidence="3" id="KW-1185">Reference proteome</keyword>
<feature type="region of interest" description="Disordered" evidence="1">
    <location>
        <begin position="1"/>
        <end position="30"/>
    </location>
</feature>
<accession>A0A5B7INU4</accession>
<dbReference type="AlphaFoldDB" id="A0A5B7INU4"/>
<feature type="compositionally biased region" description="Acidic residues" evidence="1">
    <location>
        <begin position="12"/>
        <end position="21"/>
    </location>
</feature>
<feature type="compositionally biased region" description="Polar residues" evidence="1">
    <location>
        <begin position="1"/>
        <end position="10"/>
    </location>
</feature>
<evidence type="ECO:0000313" key="3">
    <source>
        <dbReference type="Proteomes" id="UP000324222"/>
    </source>
</evidence>